<evidence type="ECO:0000256" key="1">
    <source>
        <dbReference type="ARBA" id="ARBA00010609"/>
    </source>
</evidence>
<feature type="domain" description="Plastocyanin-like" evidence="8">
    <location>
        <begin position="166"/>
        <end position="310"/>
    </location>
</feature>
<keyword evidence="12" id="KW-1185">Reference proteome</keyword>
<dbReference type="EMBL" id="LNZH02000209">
    <property type="protein sequence ID" value="OCB85491.1"/>
    <property type="molecule type" value="Genomic_DNA"/>
</dbReference>
<evidence type="ECO:0000256" key="6">
    <source>
        <dbReference type="ARBA" id="ARBA00023180"/>
    </source>
</evidence>
<sequence length="527" mass="58145">MFSSISSGALVLAVLQYVARTSAADVNYALSIVNEVVAPDGFPRSVVTANGSIPGPLISANIDDRLLVNVTNYLEDPTMLRSTSIHWHGIFHRKDHAVSMDGAVSVTQCPIVPGHSFMYNFTVPQQRGTYWYHSHLSTQYCDGLIGPLVIYDPEDPHKDLYDVDDESTVIMLQEWYHTAAPSLKTETTPTPDSTLINGHGRWNVSPTSDLAVIRAQDGKRHRFRLINSGCNPSFNFTIDAHNLTVIEADGIEVEPVTVDQLQIFAGQRYSVVVTMDKPIDNYWIRAIPSTQDNSTIAAGINSAVLRYDGAPIAEPRECAEDDGAKKPVILQETDLHPLADLEVPGEPYPGGADVVLDLTPSIANGSWMINNVSFHAPSIPVLLQVLSGVTDAKDMLPAGSVYALPKNATVEINVKQVSDHPFHLHGHNFDVVRTSGNSEYNFNNPIRRDVVTPGQANDTITFRFRTDNPGPWIFHCHIDWHFDHGLAVVFAEDIDEIANKDIVSPEWSDLCPLYDQLNPDKHFDLVA</sequence>
<keyword evidence="3" id="KW-0560">Oxidoreductase</keyword>
<dbReference type="InterPro" id="IPR011706">
    <property type="entry name" value="Cu-oxidase_C"/>
</dbReference>
<dbReference type="PROSITE" id="PS00079">
    <property type="entry name" value="MULTICOPPER_OXIDASE1"/>
    <property type="match status" value="1"/>
</dbReference>
<dbReference type="GO" id="GO:0016491">
    <property type="term" value="F:oxidoreductase activity"/>
    <property type="evidence" value="ECO:0007669"/>
    <property type="project" value="UniProtKB-KW"/>
</dbReference>
<dbReference type="OrthoDB" id="2121828at2759"/>
<dbReference type="Pfam" id="PF00394">
    <property type="entry name" value="Cu-oxidase"/>
    <property type="match status" value="1"/>
</dbReference>
<keyword evidence="6" id="KW-0325">Glycoprotein</keyword>
<evidence type="ECO:0000256" key="2">
    <source>
        <dbReference type="ARBA" id="ARBA00022723"/>
    </source>
</evidence>
<reference evidence="11" key="1">
    <citation type="submission" date="2016-06" db="EMBL/GenBank/DDBJ databases">
        <title>Draft Genome sequence of the fungus Inonotus baumii.</title>
        <authorList>
            <person name="Zhu H."/>
            <person name="Lin W."/>
        </authorList>
    </citation>
    <scope>NUCLEOTIDE SEQUENCE</scope>
    <source>
        <strain evidence="11">821</strain>
    </source>
</reference>
<evidence type="ECO:0000313" key="11">
    <source>
        <dbReference type="EMBL" id="OCB85491.1"/>
    </source>
</evidence>
<feature type="domain" description="Plastocyanin-like" evidence="9">
    <location>
        <begin position="376"/>
        <end position="494"/>
    </location>
</feature>
<proteinExistence type="inferred from homology"/>
<dbReference type="InterPro" id="IPR008972">
    <property type="entry name" value="Cupredoxin"/>
</dbReference>
<evidence type="ECO:0000259" key="10">
    <source>
        <dbReference type="Pfam" id="PF07732"/>
    </source>
</evidence>
<protein>
    <submittedName>
        <fullName evidence="11">Laccase</fullName>
    </submittedName>
</protein>
<evidence type="ECO:0000259" key="9">
    <source>
        <dbReference type="Pfam" id="PF07731"/>
    </source>
</evidence>
<dbReference type="PROSITE" id="PS00080">
    <property type="entry name" value="MULTICOPPER_OXIDASE2"/>
    <property type="match status" value="1"/>
</dbReference>
<keyword evidence="7" id="KW-0732">Signal</keyword>
<dbReference type="SUPFAM" id="SSF49503">
    <property type="entry name" value="Cupredoxins"/>
    <property type="match status" value="3"/>
</dbReference>
<keyword evidence="4" id="KW-0186">Copper</keyword>
<accession>A0A9Q5HT75</accession>
<dbReference type="GO" id="GO:0005507">
    <property type="term" value="F:copper ion binding"/>
    <property type="evidence" value="ECO:0007669"/>
    <property type="project" value="InterPro"/>
</dbReference>
<feature type="chain" id="PRO_5040468401" evidence="7">
    <location>
        <begin position="24"/>
        <end position="527"/>
    </location>
</feature>
<gene>
    <name evidence="11" type="ORF">A7U60_g7501</name>
</gene>
<evidence type="ECO:0000256" key="7">
    <source>
        <dbReference type="SAM" id="SignalP"/>
    </source>
</evidence>
<evidence type="ECO:0000256" key="5">
    <source>
        <dbReference type="ARBA" id="ARBA00023157"/>
    </source>
</evidence>
<dbReference type="Pfam" id="PF07731">
    <property type="entry name" value="Cu-oxidase_2"/>
    <property type="match status" value="1"/>
</dbReference>
<organism evidence="11 12">
    <name type="scientific">Sanghuangporus baumii</name>
    <name type="common">Phellinus baumii</name>
    <dbReference type="NCBI Taxonomy" id="108892"/>
    <lineage>
        <taxon>Eukaryota</taxon>
        <taxon>Fungi</taxon>
        <taxon>Dikarya</taxon>
        <taxon>Basidiomycota</taxon>
        <taxon>Agaricomycotina</taxon>
        <taxon>Agaricomycetes</taxon>
        <taxon>Hymenochaetales</taxon>
        <taxon>Hymenochaetaceae</taxon>
        <taxon>Sanghuangporus</taxon>
    </lineage>
</organism>
<comment type="similarity">
    <text evidence="1">Belongs to the multicopper oxidase family.</text>
</comment>
<evidence type="ECO:0000313" key="12">
    <source>
        <dbReference type="Proteomes" id="UP000757232"/>
    </source>
</evidence>
<keyword evidence="5" id="KW-1015">Disulfide bond</keyword>
<dbReference type="CDD" id="cd13903">
    <property type="entry name" value="CuRO_3_Tv-LCC_like"/>
    <property type="match status" value="1"/>
</dbReference>
<evidence type="ECO:0000259" key="8">
    <source>
        <dbReference type="Pfam" id="PF00394"/>
    </source>
</evidence>
<feature type="signal peptide" evidence="7">
    <location>
        <begin position="1"/>
        <end position="23"/>
    </location>
</feature>
<dbReference type="InterPro" id="IPR001117">
    <property type="entry name" value="Cu-oxidase_2nd"/>
</dbReference>
<dbReference type="InterPro" id="IPR045087">
    <property type="entry name" value="Cu-oxidase_fam"/>
</dbReference>
<dbReference type="Pfam" id="PF07732">
    <property type="entry name" value="Cu-oxidase_3"/>
    <property type="match status" value="1"/>
</dbReference>
<dbReference type="Gene3D" id="2.60.40.420">
    <property type="entry name" value="Cupredoxins - blue copper proteins"/>
    <property type="match status" value="3"/>
</dbReference>
<dbReference type="AlphaFoldDB" id="A0A9Q5HT75"/>
<dbReference type="PANTHER" id="PTHR11709">
    <property type="entry name" value="MULTI-COPPER OXIDASE"/>
    <property type="match status" value="1"/>
</dbReference>
<evidence type="ECO:0000256" key="3">
    <source>
        <dbReference type="ARBA" id="ARBA00023002"/>
    </source>
</evidence>
<dbReference type="InterPro" id="IPR002355">
    <property type="entry name" value="Cu_oxidase_Cu_BS"/>
</dbReference>
<evidence type="ECO:0000256" key="4">
    <source>
        <dbReference type="ARBA" id="ARBA00023008"/>
    </source>
</evidence>
<feature type="domain" description="Plastocyanin-like" evidence="10">
    <location>
        <begin position="36"/>
        <end position="154"/>
    </location>
</feature>
<name>A0A9Q5HT75_SANBA</name>
<comment type="caution">
    <text evidence="11">The sequence shown here is derived from an EMBL/GenBank/DDBJ whole genome shotgun (WGS) entry which is preliminary data.</text>
</comment>
<dbReference type="FunFam" id="2.60.40.420:FF:000045">
    <property type="entry name" value="Laccase 2"/>
    <property type="match status" value="1"/>
</dbReference>
<dbReference type="InterPro" id="IPR011707">
    <property type="entry name" value="Cu-oxidase-like_N"/>
</dbReference>
<dbReference type="InterPro" id="IPR033138">
    <property type="entry name" value="Cu_oxidase_CS"/>
</dbReference>
<dbReference type="PANTHER" id="PTHR11709:SF511">
    <property type="entry name" value="LACCASE"/>
    <property type="match status" value="1"/>
</dbReference>
<dbReference type="Proteomes" id="UP000757232">
    <property type="component" value="Unassembled WGS sequence"/>
</dbReference>
<keyword evidence="2" id="KW-0479">Metal-binding</keyword>